<dbReference type="PROSITE" id="PS50056">
    <property type="entry name" value="TYR_PHOSPHATASE_2"/>
    <property type="match status" value="1"/>
</dbReference>
<keyword evidence="1 5" id="KW-0378">Hydrolase</keyword>
<dbReference type="InterPro" id="IPR020422">
    <property type="entry name" value="TYR_PHOSPHATASE_DUAL_dom"/>
</dbReference>
<evidence type="ECO:0000256" key="2">
    <source>
        <dbReference type="ARBA" id="ARBA00022912"/>
    </source>
</evidence>
<keyword evidence="6" id="KW-1185">Reference proteome</keyword>
<dbReference type="PANTHER" id="PTHR46274">
    <property type="entry name" value="PHOSPHATIDYLINOSITOL PHOSPHATASE"/>
    <property type="match status" value="1"/>
</dbReference>
<dbReference type="InterPro" id="IPR016130">
    <property type="entry name" value="Tyr_Pase_AS"/>
</dbReference>
<gene>
    <name evidence="5" type="ORF">ACE1CC_18875</name>
</gene>
<dbReference type="PROSITE" id="PS50054">
    <property type="entry name" value="TYR_PHOSPHATASE_DUAL"/>
    <property type="match status" value="1"/>
</dbReference>
<dbReference type="InterPro" id="IPR000340">
    <property type="entry name" value="Dual-sp_phosphatase_cat-dom"/>
</dbReference>
<dbReference type="EC" id="3.1.3.16" evidence="5"/>
<evidence type="ECO:0000313" key="6">
    <source>
        <dbReference type="Proteomes" id="UP001576774"/>
    </source>
</evidence>
<dbReference type="EMBL" id="JBHFNQ010000143">
    <property type="protein sequence ID" value="MFB2878919.1"/>
    <property type="molecule type" value="Genomic_DNA"/>
</dbReference>
<evidence type="ECO:0000259" key="4">
    <source>
        <dbReference type="PROSITE" id="PS50056"/>
    </source>
</evidence>
<feature type="domain" description="Tyrosine-protein phosphatase" evidence="3">
    <location>
        <begin position="27"/>
        <end position="175"/>
    </location>
</feature>
<dbReference type="PANTHER" id="PTHR46274:SF6">
    <property type="entry name" value="TYR_PHOSPHATASE_2 DOMAIN-CONTAINING PROTEIN"/>
    <property type="match status" value="1"/>
</dbReference>
<protein>
    <submittedName>
        <fullName evidence="5">Dual specificity protein phosphatase family protein</fullName>
        <ecNumber evidence="5">3.1.3.16</ecNumber>
        <ecNumber evidence="5">3.1.3.48</ecNumber>
    </submittedName>
</protein>
<dbReference type="SUPFAM" id="SSF52799">
    <property type="entry name" value="(Phosphotyrosine protein) phosphatases II"/>
    <property type="match status" value="1"/>
</dbReference>
<keyword evidence="2" id="KW-0904">Protein phosphatase</keyword>
<sequence>MINQFKKLLGMEPQSTTDDNTTSRKKLFSVDWVIPQKLAIGRLPQAGDGEQLLKAKIKTVLSLCSEQEGVLPEEITQNFQCFRVVLPDRHYTTEMTAEQLAEAVDIVHQNIQKNTPIFVHCLAGIERSPTVCIAYLCKYRKMELWEAANWLKQVHSSSLPNDSGLRAIRELLQQK</sequence>
<dbReference type="Gene3D" id="3.90.190.10">
    <property type="entry name" value="Protein tyrosine phosphatase superfamily"/>
    <property type="match status" value="1"/>
</dbReference>
<evidence type="ECO:0000313" key="5">
    <source>
        <dbReference type="EMBL" id="MFB2878919.1"/>
    </source>
</evidence>
<organism evidence="5 6">
    <name type="scientific">Floridaenema aerugineum BLCC-F46</name>
    <dbReference type="NCBI Taxonomy" id="3153654"/>
    <lineage>
        <taxon>Bacteria</taxon>
        <taxon>Bacillati</taxon>
        <taxon>Cyanobacteriota</taxon>
        <taxon>Cyanophyceae</taxon>
        <taxon>Oscillatoriophycideae</taxon>
        <taxon>Aerosakkonematales</taxon>
        <taxon>Aerosakkonemataceae</taxon>
        <taxon>Floridanema</taxon>
        <taxon>Floridanema aerugineum</taxon>
    </lineage>
</organism>
<dbReference type="CDD" id="cd14498">
    <property type="entry name" value="DSP"/>
    <property type="match status" value="1"/>
</dbReference>
<dbReference type="PROSITE" id="PS00383">
    <property type="entry name" value="TYR_PHOSPHATASE_1"/>
    <property type="match status" value="1"/>
</dbReference>
<accession>A0ABV4X805</accession>
<name>A0ABV4X805_9CYAN</name>
<evidence type="ECO:0000259" key="3">
    <source>
        <dbReference type="PROSITE" id="PS50054"/>
    </source>
</evidence>
<feature type="domain" description="Tyrosine specific protein phosphatases" evidence="4">
    <location>
        <begin position="98"/>
        <end position="166"/>
    </location>
</feature>
<dbReference type="Pfam" id="PF00782">
    <property type="entry name" value="DSPc"/>
    <property type="match status" value="1"/>
</dbReference>
<dbReference type="RefSeq" id="WP_413271973.1">
    <property type="nucleotide sequence ID" value="NZ_JBHFNQ010000143.1"/>
</dbReference>
<proteinExistence type="predicted"/>
<dbReference type="InterPro" id="IPR000387">
    <property type="entry name" value="Tyr_Pase_dom"/>
</dbReference>
<reference evidence="5 6" key="1">
    <citation type="submission" date="2024-09" db="EMBL/GenBank/DDBJ databases">
        <title>Floridaenema gen nov. (Aerosakkonemataceae, Aerosakkonematales ord. nov., Cyanobacteria) from benthic tropical and subtropical fresh waters, with the description of four new species.</title>
        <authorList>
            <person name="Moretto J.A."/>
            <person name="Berthold D.E."/>
            <person name="Lefler F.W."/>
            <person name="Huang I.-S."/>
            <person name="Laughinghouse H. IV."/>
        </authorList>
    </citation>
    <scope>NUCLEOTIDE SEQUENCE [LARGE SCALE GENOMIC DNA]</scope>
    <source>
        <strain evidence="5 6">BLCC-F46</strain>
    </source>
</reference>
<dbReference type="Proteomes" id="UP001576774">
    <property type="component" value="Unassembled WGS sequence"/>
</dbReference>
<dbReference type="EC" id="3.1.3.48" evidence="5"/>
<comment type="caution">
    <text evidence="5">The sequence shown here is derived from an EMBL/GenBank/DDBJ whole genome shotgun (WGS) entry which is preliminary data.</text>
</comment>
<evidence type="ECO:0000256" key="1">
    <source>
        <dbReference type="ARBA" id="ARBA00022801"/>
    </source>
</evidence>
<dbReference type="GO" id="GO:0004725">
    <property type="term" value="F:protein tyrosine phosphatase activity"/>
    <property type="evidence" value="ECO:0007669"/>
    <property type="project" value="UniProtKB-EC"/>
</dbReference>
<dbReference type="InterPro" id="IPR029021">
    <property type="entry name" value="Prot-tyrosine_phosphatase-like"/>
</dbReference>
<dbReference type="GO" id="GO:0004722">
    <property type="term" value="F:protein serine/threonine phosphatase activity"/>
    <property type="evidence" value="ECO:0007669"/>
    <property type="project" value="UniProtKB-EC"/>
</dbReference>
<dbReference type="SMART" id="SM00195">
    <property type="entry name" value="DSPc"/>
    <property type="match status" value="1"/>
</dbReference>